<evidence type="ECO:0000313" key="1">
    <source>
        <dbReference type="EMBL" id="VDP13062.1"/>
    </source>
</evidence>
<reference evidence="1 2" key="2">
    <citation type="submission" date="2018-11" db="EMBL/GenBank/DDBJ databases">
        <authorList>
            <consortium name="Pathogen Informatics"/>
        </authorList>
    </citation>
    <scope>NUCLEOTIDE SEQUENCE [LARGE SCALE GENOMIC DNA]</scope>
</reference>
<protein>
    <submittedName>
        <fullName evidence="3">Tetraspanin-17</fullName>
    </submittedName>
</protein>
<sequence length="118" mass="13941">LRACFQIYYNVNGYIYDLVHRRYGREHWVTDLLDTVQFYQKCCGANGTTDYMFSYWQINNSPGTIHYVPESCCTQRDDAHPPSHLMPIDDRCKVEYYVSFWLCCSDASICLTHHQKHA</sequence>
<evidence type="ECO:0000313" key="2">
    <source>
        <dbReference type="Proteomes" id="UP000270296"/>
    </source>
</evidence>
<organism evidence="3">
    <name type="scientific">Soboliphyme baturini</name>
    <dbReference type="NCBI Taxonomy" id="241478"/>
    <lineage>
        <taxon>Eukaryota</taxon>
        <taxon>Metazoa</taxon>
        <taxon>Ecdysozoa</taxon>
        <taxon>Nematoda</taxon>
        <taxon>Enoplea</taxon>
        <taxon>Dorylaimia</taxon>
        <taxon>Dioctophymatida</taxon>
        <taxon>Dioctophymatoidea</taxon>
        <taxon>Soboliphymatidae</taxon>
        <taxon>Soboliphyme</taxon>
    </lineage>
</organism>
<accession>A0A183IUY0</accession>
<dbReference type="Proteomes" id="UP000270296">
    <property type="component" value="Unassembled WGS sequence"/>
</dbReference>
<reference evidence="3" key="1">
    <citation type="submission" date="2016-06" db="UniProtKB">
        <authorList>
            <consortium name="WormBaseParasite"/>
        </authorList>
    </citation>
    <scope>IDENTIFICATION</scope>
</reference>
<dbReference type="Gene3D" id="1.10.1450.10">
    <property type="entry name" value="Tetraspanin"/>
    <property type="match status" value="1"/>
</dbReference>
<dbReference type="WBParaSite" id="SBAD_0000770601-mRNA-1">
    <property type="protein sequence ID" value="SBAD_0000770601-mRNA-1"/>
    <property type="gene ID" value="SBAD_0000770601"/>
</dbReference>
<evidence type="ECO:0000313" key="3">
    <source>
        <dbReference type="WBParaSite" id="SBAD_0000770601-mRNA-1"/>
    </source>
</evidence>
<proteinExistence type="predicted"/>
<gene>
    <name evidence="1" type="ORF">SBAD_LOCUS7427</name>
</gene>
<dbReference type="AlphaFoldDB" id="A0A183IUY0"/>
<keyword evidence="2" id="KW-1185">Reference proteome</keyword>
<name>A0A183IUY0_9BILA</name>
<dbReference type="EMBL" id="UZAM01010614">
    <property type="protein sequence ID" value="VDP13062.1"/>
    <property type="molecule type" value="Genomic_DNA"/>
</dbReference>
<dbReference type="SUPFAM" id="SSF48652">
    <property type="entry name" value="Tetraspanin"/>
    <property type="match status" value="1"/>
</dbReference>
<dbReference type="OrthoDB" id="411251at2759"/>
<dbReference type="InterPro" id="IPR008952">
    <property type="entry name" value="Tetraspanin_EC2_sf"/>
</dbReference>
<dbReference type="GO" id="GO:0016020">
    <property type="term" value="C:membrane"/>
    <property type="evidence" value="ECO:0007669"/>
    <property type="project" value="InterPro"/>
</dbReference>